<evidence type="ECO:0000313" key="11">
    <source>
        <dbReference type="EMBL" id="MEV5506609.1"/>
    </source>
</evidence>
<keyword evidence="7" id="KW-0902">Two-component regulatory system</keyword>
<evidence type="ECO:0000256" key="7">
    <source>
        <dbReference type="ARBA" id="ARBA00023012"/>
    </source>
</evidence>
<dbReference type="InterPro" id="IPR050482">
    <property type="entry name" value="Sensor_HK_TwoCompSys"/>
</dbReference>
<dbReference type="Gene3D" id="3.30.565.10">
    <property type="entry name" value="Histidine kinase-like ATPase, C-terminal domain"/>
    <property type="match status" value="1"/>
</dbReference>
<dbReference type="EMBL" id="JBFAUK010000005">
    <property type="protein sequence ID" value="MEV5506609.1"/>
    <property type="molecule type" value="Genomic_DNA"/>
</dbReference>
<protein>
    <submittedName>
        <fullName evidence="11">Sensor histidine kinase</fullName>
    </submittedName>
</protein>
<evidence type="ECO:0000256" key="8">
    <source>
        <dbReference type="ARBA" id="ARBA00023136"/>
    </source>
</evidence>
<dbReference type="PANTHER" id="PTHR24421">
    <property type="entry name" value="NITRATE/NITRITE SENSOR PROTEIN NARX-RELATED"/>
    <property type="match status" value="1"/>
</dbReference>
<reference evidence="11 12" key="1">
    <citation type="submission" date="2024-06" db="EMBL/GenBank/DDBJ databases">
        <title>The Natural Products Discovery Center: Release of the First 8490 Sequenced Strains for Exploring Actinobacteria Biosynthetic Diversity.</title>
        <authorList>
            <person name="Kalkreuter E."/>
            <person name="Kautsar S.A."/>
            <person name="Yang D."/>
            <person name="Bader C.D."/>
            <person name="Teijaro C.N."/>
            <person name="Fluegel L."/>
            <person name="Davis C.M."/>
            <person name="Simpson J.R."/>
            <person name="Lauterbach L."/>
            <person name="Steele A.D."/>
            <person name="Gui C."/>
            <person name="Meng S."/>
            <person name="Li G."/>
            <person name="Viehrig K."/>
            <person name="Ye F."/>
            <person name="Su P."/>
            <person name="Kiefer A.F."/>
            <person name="Nichols A."/>
            <person name="Cepeda A.J."/>
            <person name="Yan W."/>
            <person name="Fan B."/>
            <person name="Jiang Y."/>
            <person name="Adhikari A."/>
            <person name="Zheng C.-J."/>
            <person name="Schuster L."/>
            <person name="Cowan T.M."/>
            <person name="Smanski M.J."/>
            <person name="Chevrette M.G."/>
            <person name="De Carvalho L.P.S."/>
            <person name="Shen B."/>
        </authorList>
    </citation>
    <scope>NUCLEOTIDE SEQUENCE [LARGE SCALE GENOMIC DNA]</scope>
    <source>
        <strain evidence="11 12">NPDC052347</strain>
    </source>
</reference>
<feature type="transmembrane region" description="Helical" evidence="9">
    <location>
        <begin position="127"/>
        <end position="147"/>
    </location>
</feature>
<comment type="caution">
    <text evidence="11">The sequence shown here is derived from an EMBL/GenBank/DDBJ whole genome shotgun (WGS) entry which is preliminary data.</text>
</comment>
<feature type="transmembrane region" description="Helical" evidence="9">
    <location>
        <begin position="159"/>
        <end position="178"/>
    </location>
</feature>
<feature type="transmembrane region" description="Helical" evidence="9">
    <location>
        <begin position="330"/>
        <end position="352"/>
    </location>
</feature>
<dbReference type="Gene3D" id="1.20.5.1930">
    <property type="match status" value="1"/>
</dbReference>
<dbReference type="InterPro" id="IPR003594">
    <property type="entry name" value="HATPase_dom"/>
</dbReference>
<dbReference type="InterPro" id="IPR005467">
    <property type="entry name" value="His_kinase_dom"/>
</dbReference>
<dbReference type="Pfam" id="PF02518">
    <property type="entry name" value="HATPase_c"/>
    <property type="match status" value="1"/>
</dbReference>
<dbReference type="InterPro" id="IPR036890">
    <property type="entry name" value="HATPase_C_sf"/>
</dbReference>
<feature type="transmembrane region" description="Helical" evidence="9">
    <location>
        <begin position="198"/>
        <end position="220"/>
    </location>
</feature>
<keyword evidence="5 11" id="KW-0418">Kinase</keyword>
<comment type="subcellular location">
    <subcellularLocation>
        <location evidence="1">Cell membrane</location>
        <topology evidence="1">Multi-pass membrane protein</topology>
    </subcellularLocation>
</comment>
<dbReference type="InterPro" id="IPR011712">
    <property type="entry name" value="Sig_transdc_His_kin_sub3_dim/P"/>
</dbReference>
<dbReference type="SUPFAM" id="SSF55781">
    <property type="entry name" value="GAF domain-like"/>
    <property type="match status" value="1"/>
</dbReference>
<keyword evidence="12" id="KW-1185">Reference proteome</keyword>
<evidence type="ECO:0000256" key="9">
    <source>
        <dbReference type="SAM" id="Phobius"/>
    </source>
</evidence>
<keyword evidence="4 9" id="KW-0812">Transmembrane</keyword>
<dbReference type="Proteomes" id="UP001552594">
    <property type="component" value="Unassembled WGS sequence"/>
</dbReference>
<dbReference type="GO" id="GO:0016301">
    <property type="term" value="F:kinase activity"/>
    <property type="evidence" value="ECO:0007669"/>
    <property type="project" value="UniProtKB-KW"/>
</dbReference>
<proteinExistence type="predicted"/>
<dbReference type="Pfam" id="PF07730">
    <property type="entry name" value="HisKA_3"/>
    <property type="match status" value="1"/>
</dbReference>
<dbReference type="PANTHER" id="PTHR24421:SF37">
    <property type="entry name" value="SENSOR HISTIDINE KINASE NARS"/>
    <property type="match status" value="1"/>
</dbReference>
<evidence type="ECO:0000259" key="10">
    <source>
        <dbReference type="PROSITE" id="PS50109"/>
    </source>
</evidence>
<dbReference type="SUPFAM" id="SSF55874">
    <property type="entry name" value="ATPase domain of HSP90 chaperone/DNA topoisomerase II/histidine kinase"/>
    <property type="match status" value="1"/>
</dbReference>
<dbReference type="CDD" id="cd16917">
    <property type="entry name" value="HATPase_UhpB-NarQ-NarX-like"/>
    <property type="match status" value="1"/>
</dbReference>
<sequence length="692" mass="74278">MDDALASPAARVRTARSAGGTVAFLGITALALVAVGTSVTGVALTVMYHVERHLSFVRAFPHNLLLAVCLAAAGALVLRRDRRHGAGWVLLLVGAAFGIIGLANVLGNLRDLHVPAGDAVSFRLRKILYAVAAFTKDGGLALLPLWFPARLLPGRLRQITVAAVCTAYLAYLTPFVWYCLHAPDEHWQAAEHHPLWGQLGALIVWMSRTMAAAFTVGLALRIRHCQGLARRQLGVLLICFGVYWAVSITDMLGQQFFHVRNPAWLDFATSGPTVLGLALMSASALARDDLTKHDRMLRRLLVIVGLGIGLFASYRALFAVGQALYHGEPATSAAFAAALSVLALRPLAALLWRAVDWLFYGRRAGPYQAVRTLAGQLRERSNADEVAESVCRTVVERLGLPMALLKAYTRNGQHLLAHVGHGSPDMVLCELPLWHHGELVGELAVACRPGYTGLDGTDRSVLEALSDQVAPVVAGLRLREELRASRERVVTAREEERRRLRRDLHDGMGPALAGIRLRLETAALHLGADSAATELIGQAVEQTAATLRDVRRITDDLRPTEVDDLGLSAALEQLASRLSGPQTRITVAVPAQLPALPAATEVAAYRIVAEALTNVVKHANADRAELRVRTEGSWLELDVVDNGAGIAVSASTTGIGCRSMTERAEEIGGQCTIAPASSGGTAVRVRLPSQLP</sequence>
<evidence type="ECO:0000256" key="1">
    <source>
        <dbReference type="ARBA" id="ARBA00004651"/>
    </source>
</evidence>
<organism evidence="11 12">
    <name type="scientific">Streptomyces orinoci</name>
    <name type="common">Streptoverticillium orinoci</name>
    <dbReference type="NCBI Taxonomy" id="67339"/>
    <lineage>
        <taxon>Bacteria</taxon>
        <taxon>Bacillati</taxon>
        <taxon>Actinomycetota</taxon>
        <taxon>Actinomycetes</taxon>
        <taxon>Kitasatosporales</taxon>
        <taxon>Streptomycetaceae</taxon>
        <taxon>Streptomyces</taxon>
    </lineage>
</organism>
<feature type="transmembrane region" description="Helical" evidence="9">
    <location>
        <begin position="232"/>
        <end position="252"/>
    </location>
</feature>
<keyword evidence="8 9" id="KW-0472">Membrane</keyword>
<keyword evidence="3" id="KW-0808">Transferase</keyword>
<feature type="transmembrane region" description="Helical" evidence="9">
    <location>
        <begin position="297"/>
        <end position="318"/>
    </location>
</feature>
<dbReference type="PROSITE" id="PS50109">
    <property type="entry name" value="HIS_KIN"/>
    <property type="match status" value="1"/>
</dbReference>
<gene>
    <name evidence="11" type="ORF">AB0L16_09030</name>
</gene>
<feature type="transmembrane region" description="Helical" evidence="9">
    <location>
        <begin position="60"/>
        <end position="78"/>
    </location>
</feature>
<dbReference type="SMART" id="SM00387">
    <property type="entry name" value="HATPase_c"/>
    <property type="match status" value="1"/>
</dbReference>
<keyword evidence="6 9" id="KW-1133">Transmembrane helix</keyword>
<accession>A0ABV3JWF6</accession>
<evidence type="ECO:0000256" key="5">
    <source>
        <dbReference type="ARBA" id="ARBA00022777"/>
    </source>
</evidence>
<name>A0ABV3JWF6_STRON</name>
<feature type="domain" description="Histidine kinase" evidence="10">
    <location>
        <begin position="503"/>
        <end position="691"/>
    </location>
</feature>
<feature type="transmembrane region" description="Helical" evidence="9">
    <location>
        <begin position="264"/>
        <end position="285"/>
    </location>
</feature>
<feature type="transmembrane region" description="Helical" evidence="9">
    <location>
        <begin position="85"/>
        <end position="107"/>
    </location>
</feature>
<keyword evidence="2" id="KW-1003">Cell membrane</keyword>
<dbReference type="RefSeq" id="WP_153068624.1">
    <property type="nucleotide sequence ID" value="NZ_JBFAUK010000005.1"/>
</dbReference>
<evidence type="ECO:0000256" key="6">
    <source>
        <dbReference type="ARBA" id="ARBA00022989"/>
    </source>
</evidence>
<evidence type="ECO:0000256" key="4">
    <source>
        <dbReference type="ARBA" id="ARBA00022692"/>
    </source>
</evidence>
<feature type="transmembrane region" description="Helical" evidence="9">
    <location>
        <begin position="21"/>
        <end position="48"/>
    </location>
</feature>
<evidence type="ECO:0000313" key="12">
    <source>
        <dbReference type="Proteomes" id="UP001552594"/>
    </source>
</evidence>
<evidence type="ECO:0000256" key="3">
    <source>
        <dbReference type="ARBA" id="ARBA00022679"/>
    </source>
</evidence>
<evidence type="ECO:0000256" key="2">
    <source>
        <dbReference type="ARBA" id="ARBA00022475"/>
    </source>
</evidence>